<evidence type="ECO:0000313" key="2">
    <source>
        <dbReference type="Proteomes" id="UP000095492"/>
    </source>
</evidence>
<name>A0A173T1Q2_EUBRA</name>
<dbReference type="STRING" id="39490.ERS852448_01232"/>
<evidence type="ECO:0000313" key="1">
    <source>
        <dbReference type="EMBL" id="CUM95805.1"/>
    </source>
</evidence>
<dbReference type="Proteomes" id="UP000095492">
    <property type="component" value="Unassembled WGS sequence"/>
</dbReference>
<reference evidence="1 2" key="1">
    <citation type="submission" date="2015-09" db="EMBL/GenBank/DDBJ databases">
        <authorList>
            <consortium name="Pathogen Informatics"/>
        </authorList>
    </citation>
    <scope>NUCLEOTIDE SEQUENCE [LARGE SCALE GENOMIC DNA]</scope>
    <source>
        <strain evidence="1 2">2789STDY5608891</strain>
    </source>
</reference>
<accession>A0A173T1Q2</accession>
<proteinExistence type="predicted"/>
<dbReference type="AlphaFoldDB" id="A0A173T1Q2"/>
<gene>
    <name evidence="1" type="ORF">ERS852448_01232</name>
</gene>
<dbReference type="EMBL" id="CYYA01000007">
    <property type="protein sequence ID" value="CUM95805.1"/>
    <property type="molecule type" value="Genomic_DNA"/>
</dbReference>
<organism evidence="1 2">
    <name type="scientific">Eubacterium ramulus</name>
    <dbReference type="NCBI Taxonomy" id="39490"/>
    <lineage>
        <taxon>Bacteria</taxon>
        <taxon>Bacillati</taxon>
        <taxon>Bacillota</taxon>
        <taxon>Clostridia</taxon>
        <taxon>Eubacteriales</taxon>
        <taxon>Eubacteriaceae</taxon>
        <taxon>Eubacterium</taxon>
    </lineage>
</organism>
<sequence>MYVPALAASSSVMKLLDINASDLSSTYGKCSYYNSYLSGCDVASGVQKRTVHFLLESTIICLTIRAFRVIYGITKRKGDQQNGNYYKC</sequence>
<protein>
    <submittedName>
        <fullName evidence="1">Uncharacterized protein</fullName>
    </submittedName>
</protein>